<reference evidence="1 2" key="1">
    <citation type="journal article" date="2019" name="G3 (Bethesda)">
        <title>Sequencing of a Wild Apple (Malus baccata) Genome Unravels the Differences Between Cultivated and Wild Apple Species Regarding Disease Resistance and Cold Tolerance.</title>
        <authorList>
            <person name="Chen X."/>
        </authorList>
    </citation>
    <scope>NUCLEOTIDE SEQUENCE [LARGE SCALE GENOMIC DNA]</scope>
    <source>
        <strain evidence="2">cv. Shandingzi</strain>
        <tissue evidence="1">Leaves</tissue>
    </source>
</reference>
<gene>
    <name evidence="1" type="ORF">C1H46_029441</name>
</gene>
<sequence>MCLGQQAPFKKLDIRSASPPHFPYPNWHAESPSRPSVGGPGSGCYFLGSEFGFLRGCDGGGGVVFAFATFRPKLV</sequence>
<name>A0A540LEW6_MALBA</name>
<dbReference type="AlphaFoldDB" id="A0A540LEW6"/>
<dbReference type="EMBL" id="VIEB01000613">
    <property type="protein sequence ID" value="TQD85000.1"/>
    <property type="molecule type" value="Genomic_DNA"/>
</dbReference>
<comment type="caution">
    <text evidence="1">The sequence shown here is derived from an EMBL/GenBank/DDBJ whole genome shotgun (WGS) entry which is preliminary data.</text>
</comment>
<organism evidence="1 2">
    <name type="scientific">Malus baccata</name>
    <name type="common">Siberian crab apple</name>
    <name type="synonym">Pyrus baccata</name>
    <dbReference type="NCBI Taxonomy" id="106549"/>
    <lineage>
        <taxon>Eukaryota</taxon>
        <taxon>Viridiplantae</taxon>
        <taxon>Streptophyta</taxon>
        <taxon>Embryophyta</taxon>
        <taxon>Tracheophyta</taxon>
        <taxon>Spermatophyta</taxon>
        <taxon>Magnoliopsida</taxon>
        <taxon>eudicotyledons</taxon>
        <taxon>Gunneridae</taxon>
        <taxon>Pentapetalae</taxon>
        <taxon>rosids</taxon>
        <taxon>fabids</taxon>
        <taxon>Rosales</taxon>
        <taxon>Rosaceae</taxon>
        <taxon>Amygdaloideae</taxon>
        <taxon>Maleae</taxon>
        <taxon>Malus</taxon>
    </lineage>
</organism>
<evidence type="ECO:0000313" key="1">
    <source>
        <dbReference type="EMBL" id="TQD85000.1"/>
    </source>
</evidence>
<dbReference type="Proteomes" id="UP000315295">
    <property type="component" value="Unassembled WGS sequence"/>
</dbReference>
<proteinExistence type="predicted"/>
<keyword evidence="2" id="KW-1185">Reference proteome</keyword>
<protein>
    <submittedName>
        <fullName evidence="1">Uncharacterized protein</fullName>
    </submittedName>
</protein>
<accession>A0A540LEW6</accession>
<evidence type="ECO:0000313" key="2">
    <source>
        <dbReference type="Proteomes" id="UP000315295"/>
    </source>
</evidence>